<evidence type="ECO:0000313" key="3">
    <source>
        <dbReference type="Proteomes" id="UP000192727"/>
    </source>
</evidence>
<dbReference type="GeneID" id="64218662"/>
<dbReference type="InterPro" id="IPR018743">
    <property type="entry name" value="DUF2292"/>
</dbReference>
<name>A0A1U9YRU4_9BACL</name>
<evidence type="ECO:0000313" key="2">
    <source>
        <dbReference type="EMBL" id="ARF66783.1"/>
    </source>
</evidence>
<feature type="region of interest" description="Disordered" evidence="1">
    <location>
        <begin position="41"/>
        <end position="68"/>
    </location>
</feature>
<feature type="compositionally biased region" description="Basic and acidic residues" evidence="1">
    <location>
        <begin position="59"/>
        <end position="68"/>
    </location>
</feature>
<dbReference type="AlphaFoldDB" id="A0A1U9YRU4"/>
<protein>
    <submittedName>
        <fullName evidence="2">Uncharacterized protein</fullName>
    </submittedName>
</protein>
<evidence type="ECO:0000256" key="1">
    <source>
        <dbReference type="SAM" id="MobiDB-lite"/>
    </source>
</evidence>
<dbReference type="EMBL" id="CP020557">
    <property type="protein sequence ID" value="ARF66783.1"/>
    <property type="molecule type" value="Genomic_DNA"/>
</dbReference>
<organism evidence="2 3">
    <name type="scientific">Paenibacillus larvae subsp. pulvifaciens</name>
    <dbReference type="NCBI Taxonomy" id="1477"/>
    <lineage>
        <taxon>Bacteria</taxon>
        <taxon>Bacillati</taxon>
        <taxon>Bacillota</taxon>
        <taxon>Bacilli</taxon>
        <taxon>Bacillales</taxon>
        <taxon>Paenibacillaceae</taxon>
        <taxon>Paenibacillus</taxon>
    </lineage>
</organism>
<dbReference type="RefSeq" id="WP_024093866.1">
    <property type="nucleotide sequence ID" value="NZ_CP019794.1"/>
</dbReference>
<proteinExistence type="predicted"/>
<dbReference type="Pfam" id="PF10055">
    <property type="entry name" value="DUF2292"/>
    <property type="match status" value="1"/>
</dbReference>
<gene>
    <name evidence="2" type="ORF">B7C51_01585</name>
</gene>
<dbReference type="Proteomes" id="UP000192727">
    <property type="component" value="Chromosome"/>
</dbReference>
<accession>A0A1U9YRU4</accession>
<reference evidence="2 3" key="1">
    <citation type="submission" date="2017-03" db="EMBL/GenBank/DDBJ databases">
        <title>Paenibacillus larvae genome sequencing.</title>
        <authorList>
            <person name="Dingman D.W."/>
        </authorList>
    </citation>
    <scope>NUCLEOTIDE SEQUENCE [LARGE SCALE GENOMIC DNA]</scope>
    <source>
        <strain evidence="2 3">SAG 10367</strain>
    </source>
</reference>
<sequence>MAKPLQLDDLWINRIIQSVNGLEYGTVHIIVHDGRVTQIERTERRRFDNPEQQTAKQLRLADKDRKKS</sequence>